<organism evidence="1 2">
    <name type="scientific">Alienimonas chondri</name>
    <dbReference type="NCBI Taxonomy" id="2681879"/>
    <lineage>
        <taxon>Bacteria</taxon>
        <taxon>Pseudomonadati</taxon>
        <taxon>Planctomycetota</taxon>
        <taxon>Planctomycetia</taxon>
        <taxon>Planctomycetales</taxon>
        <taxon>Planctomycetaceae</taxon>
        <taxon>Alienimonas</taxon>
    </lineage>
</organism>
<keyword evidence="2" id="KW-1185">Reference proteome</keyword>
<dbReference type="Pfam" id="PF03746">
    <property type="entry name" value="LamB_YcsF"/>
    <property type="match status" value="1"/>
</dbReference>
<dbReference type="SUPFAM" id="SSF88713">
    <property type="entry name" value="Glycoside hydrolase/deacetylase"/>
    <property type="match status" value="1"/>
</dbReference>
<protein>
    <recommendedName>
        <fullName evidence="3">LamB/YcsF family protein</fullName>
    </recommendedName>
</protein>
<dbReference type="NCBIfam" id="NF003814">
    <property type="entry name" value="PRK05406.1-3"/>
    <property type="match status" value="1"/>
</dbReference>
<comment type="caution">
    <text evidence="1">The sequence shown here is derived from an EMBL/GenBank/DDBJ whole genome shotgun (WGS) entry which is preliminary data.</text>
</comment>
<dbReference type="InterPro" id="IPR005501">
    <property type="entry name" value="LamB/YcsF/PxpA-like"/>
</dbReference>
<gene>
    <name evidence="1" type="ORF">LzC2_24360</name>
</gene>
<proteinExistence type="predicted"/>
<dbReference type="Gene3D" id="3.20.20.370">
    <property type="entry name" value="Glycoside hydrolase/deacetylase"/>
    <property type="match status" value="1"/>
</dbReference>
<accession>A0ABX1VE19</accession>
<evidence type="ECO:0000313" key="2">
    <source>
        <dbReference type="Proteomes" id="UP000609651"/>
    </source>
</evidence>
<evidence type="ECO:0000313" key="1">
    <source>
        <dbReference type="EMBL" id="NNJ26353.1"/>
    </source>
</evidence>
<dbReference type="Proteomes" id="UP000609651">
    <property type="component" value="Unassembled WGS sequence"/>
</dbReference>
<sequence length="248" mass="26748">MDLNADVGETTVERDRRLLPYLTSCNVCCGAHAGSAELIVATIREAVRLRVAVGAHPSYPDRPNFGRRSVALSDERLEAELLFQIATVKSLVEAFGARLRHVKPHGALYHDVRSPGPRAAALIRAVKRIAPDAAIVGQAGSALSESASREGLAFRHEAFADRRYAAADALVPRSDPRALVETDADFREQLRGLLDRQVRDLSGERHAIPVDTICLHGDSPHAVRFAQIARSMIDGRTPATAARGGAPS</sequence>
<reference evidence="1 2" key="1">
    <citation type="journal article" date="2020" name="Syst. Appl. Microbiol.">
        <title>Alienimonas chondri sp. nov., a novel planctomycete isolated from the biofilm of the red alga Chondrus crispus.</title>
        <authorList>
            <person name="Vitorino I."/>
            <person name="Albuquerque L."/>
            <person name="Wiegand S."/>
            <person name="Kallscheuer N."/>
            <person name="da Costa M.S."/>
            <person name="Lobo-da-Cunha A."/>
            <person name="Jogler C."/>
            <person name="Lage O.M."/>
        </authorList>
    </citation>
    <scope>NUCLEOTIDE SEQUENCE [LARGE SCALE GENOMIC DNA]</scope>
    <source>
        <strain evidence="1 2">LzC2</strain>
    </source>
</reference>
<evidence type="ECO:0008006" key="3">
    <source>
        <dbReference type="Google" id="ProtNLM"/>
    </source>
</evidence>
<name>A0ABX1VE19_9PLAN</name>
<dbReference type="PANTHER" id="PTHR30292:SF0">
    <property type="entry name" value="5-OXOPROLINASE SUBUNIT A"/>
    <property type="match status" value="1"/>
</dbReference>
<dbReference type="EMBL" id="WTPX01000074">
    <property type="protein sequence ID" value="NNJ26353.1"/>
    <property type="molecule type" value="Genomic_DNA"/>
</dbReference>
<dbReference type="InterPro" id="IPR011330">
    <property type="entry name" value="Glyco_hydro/deAcase_b/a-brl"/>
</dbReference>
<dbReference type="PANTHER" id="PTHR30292">
    <property type="entry name" value="UNCHARACTERIZED PROTEIN YBGL-RELATED"/>
    <property type="match status" value="1"/>
</dbReference>